<proteinExistence type="predicted"/>
<evidence type="ECO:0000313" key="1">
    <source>
        <dbReference type="EMBL" id="JAH12885.1"/>
    </source>
</evidence>
<reference evidence="1" key="1">
    <citation type="submission" date="2014-11" db="EMBL/GenBank/DDBJ databases">
        <authorList>
            <person name="Amaro Gonzalez C."/>
        </authorList>
    </citation>
    <scope>NUCLEOTIDE SEQUENCE</scope>
</reference>
<accession>A0A0E9Q982</accession>
<dbReference type="AlphaFoldDB" id="A0A0E9Q982"/>
<name>A0A0E9Q982_ANGAN</name>
<organism evidence="1">
    <name type="scientific">Anguilla anguilla</name>
    <name type="common">European freshwater eel</name>
    <name type="synonym">Muraena anguilla</name>
    <dbReference type="NCBI Taxonomy" id="7936"/>
    <lineage>
        <taxon>Eukaryota</taxon>
        <taxon>Metazoa</taxon>
        <taxon>Chordata</taxon>
        <taxon>Craniata</taxon>
        <taxon>Vertebrata</taxon>
        <taxon>Euteleostomi</taxon>
        <taxon>Actinopterygii</taxon>
        <taxon>Neopterygii</taxon>
        <taxon>Teleostei</taxon>
        <taxon>Anguilliformes</taxon>
        <taxon>Anguillidae</taxon>
        <taxon>Anguilla</taxon>
    </lineage>
</organism>
<sequence>MLFFPQIHICCICGLILLNQCAPTARVIFQYSI</sequence>
<reference evidence="1" key="2">
    <citation type="journal article" date="2015" name="Fish Shellfish Immunol.">
        <title>Early steps in the European eel (Anguilla anguilla)-Vibrio vulnificus interaction in the gills: Role of the RtxA13 toxin.</title>
        <authorList>
            <person name="Callol A."/>
            <person name="Pajuelo D."/>
            <person name="Ebbesson L."/>
            <person name="Teles M."/>
            <person name="MacKenzie S."/>
            <person name="Amaro C."/>
        </authorList>
    </citation>
    <scope>NUCLEOTIDE SEQUENCE</scope>
</reference>
<protein>
    <submittedName>
        <fullName evidence="1">Uncharacterized protein</fullName>
    </submittedName>
</protein>
<dbReference type="EMBL" id="GBXM01095692">
    <property type="protein sequence ID" value="JAH12885.1"/>
    <property type="molecule type" value="Transcribed_RNA"/>
</dbReference>